<dbReference type="AlphaFoldDB" id="A0A381NKR4"/>
<gene>
    <name evidence="2" type="ORF">METZ01_LOCUS7995</name>
</gene>
<dbReference type="EMBL" id="UINC01000430">
    <property type="protein sequence ID" value="SUZ55141.1"/>
    <property type="molecule type" value="Genomic_DNA"/>
</dbReference>
<feature type="transmembrane region" description="Helical" evidence="1">
    <location>
        <begin position="80"/>
        <end position="99"/>
    </location>
</feature>
<evidence type="ECO:0000256" key="1">
    <source>
        <dbReference type="SAM" id="Phobius"/>
    </source>
</evidence>
<evidence type="ECO:0000313" key="2">
    <source>
        <dbReference type="EMBL" id="SUZ55141.1"/>
    </source>
</evidence>
<feature type="transmembrane region" description="Helical" evidence="1">
    <location>
        <begin position="47"/>
        <end position="68"/>
    </location>
</feature>
<reference evidence="2" key="1">
    <citation type="submission" date="2018-05" db="EMBL/GenBank/DDBJ databases">
        <authorList>
            <person name="Lanie J.A."/>
            <person name="Ng W.-L."/>
            <person name="Kazmierczak K.M."/>
            <person name="Andrzejewski T.M."/>
            <person name="Davidsen T.M."/>
            <person name="Wayne K.J."/>
            <person name="Tettelin H."/>
            <person name="Glass J.I."/>
            <person name="Rusch D."/>
            <person name="Podicherti R."/>
            <person name="Tsui H.-C.T."/>
            <person name="Winkler M.E."/>
        </authorList>
    </citation>
    <scope>NUCLEOTIDE SEQUENCE</scope>
</reference>
<feature type="transmembrane region" description="Helical" evidence="1">
    <location>
        <begin position="7"/>
        <end position="27"/>
    </location>
</feature>
<proteinExistence type="predicted"/>
<keyword evidence="1" id="KW-0812">Transmembrane</keyword>
<keyword evidence="1" id="KW-1133">Transmembrane helix</keyword>
<sequence>MNIEKTTTLVSASLGVLGLIFLALIIVQGDDAIEMSAMQGDYGTVSYIIYLAQFILLITVLITLFFSLKNLASDKGNLKKSLMFIGAFAVVILVAYLFSSGEETPMQDGKMLSAAGARIVETGIRTFYFLTIIAVGAMAFHSVKKLIKK</sequence>
<organism evidence="2">
    <name type="scientific">marine metagenome</name>
    <dbReference type="NCBI Taxonomy" id="408172"/>
    <lineage>
        <taxon>unclassified sequences</taxon>
        <taxon>metagenomes</taxon>
        <taxon>ecological metagenomes</taxon>
    </lineage>
</organism>
<name>A0A381NKR4_9ZZZZ</name>
<protein>
    <submittedName>
        <fullName evidence="2">Uncharacterized protein</fullName>
    </submittedName>
</protein>
<accession>A0A381NKR4</accession>
<keyword evidence="1" id="KW-0472">Membrane</keyword>
<feature type="transmembrane region" description="Helical" evidence="1">
    <location>
        <begin position="119"/>
        <end position="140"/>
    </location>
</feature>